<dbReference type="InterPro" id="IPR023404">
    <property type="entry name" value="rSAM_horseshoe"/>
</dbReference>
<dbReference type="SFLD" id="SFLDS00029">
    <property type="entry name" value="Radical_SAM"/>
    <property type="match status" value="1"/>
</dbReference>
<protein>
    <submittedName>
        <fullName evidence="8">Uncharacterized protein</fullName>
    </submittedName>
</protein>
<dbReference type="PROSITE" id="PS51918">
    <property type="entry name" value="RADICAL_SAM"/>
    <property type="match status" value="1"/>
</dbReference>
<keyword evidence="3" id="KW-0479">Metal-binding</keyword>
<dbReference type="GO" id="GO:0003824">
    <property type="term" value="F:catalytic activity"/>
    <property type="evidence" value="ECO:0007669"/>
    <property type="project" value="InterPro"/>
</dbReference>
<evidence type="ECO:0000256" key="1">
    <source>
        <dbReference type="ARBA" id="ARBA00001966"/>
    </source>
</evidence>
<sequence>MRTRMVCLEDGITSCGFRKMAAYVAQLQPGTESCYISTERYRSVKTAVRGMGDKAVIGDEQVDEMAQGLADSDLIGFSSMTGYADLTRRVIKRVREINPSVYMIWGGIHPIIQPEDAILADVDAICTGEGEFAFEEFLAAFKEDRDYTNTKNFWFKPDGHGSSHGNGDQLIKNHFLALMSPSEMEQLPFPQYGADSEKIYLPGQGFVKMGVEDYLLNDGLGYTTLWSIGCPFHCSYCGNTKFIANDKKYKRIRHPSARYMVDQVKDARERFPHLSQVSFHDDSFMAIPYGQLEEFAELWHDELKLPFAVYGVIPNYVRQDKFELLSWAGMNRIRMGIQSGSKNMLDFYKRPTPPEKILNAGKVIASFAPKYHIPAAYDIIMDNPIETRDDVKSTLQLLYMMDRPYTLFIYSLKVIPNTGLATAMKERGIDLDDIDESYLAIPPRAANLMLYLIAMWRPPRWLWNRLMGHVRASSEPQELYPRLGLILRTMYLSKRVLAHLRVMDFSITPGKAGYYAWKVGLVGLWQKRFTRRPARPDRTKKQPEVKVGVQVISPDGMRDE</sequence>
<dbReference type="Gene3D" id="3.80.30.20">
    <property type="entry name" value="tm_1862 like domain"/>
    <property type="match status" value="1"/>
</dbReference>
<dbReference type="SMART" id="SM00729">
    <property type="entry name" value="Elp3"/>
    <property type="match status" value="1"/>
</dbReference>
<organism evidence="8">
    <name type="scientific">uncultured Solirubrobacteraceae bacterium</name>
    <dbReference type="NCBI Taxonomy" id="1162706"/>
    <lineage>
        <taxon>Bacteria</taxon>
        <taxon>Bacillati</taxon>
        <taxon>Actinomycetota</taxon>
        <taxon>Thermoleophilia</taxon>
        <taxon>Solirubrobacterales</taxon>
        <taxon>Solirubrobacteraceae</taxon>
        <taxon>environmental samples</taxon>
    </lineage>
</organism>
<proteinExistence type="predicted"/>
<dbReference type="GO" id="GO:0031419">
    <property type="term" value="F:cobalamin binding"/>
    <property type="evidence" value="ECO:0007669"/>
    <property type="project" value="InterPro"/>
</dbReference>
<gene>
    <name evidence="8" type="ORF">AVDCRST_MAG67-1805</name>
</gene>
<evidence type="ECO:0000259" key="7">
    <source>
        <dbReference type="PROSITE" id="PS51918"/>
    </source>
</evidence>
<feature type="domain" description="Radical SAM core" evidence="7">
    <location>
        <begin position="216"/>
        <end position="444"/>
    </location>
</feature>
<dbReference type="PROSITE" id="PS51332">
    <property type="entry name" value="B12_BINDING"/>
    <property type="match status" value="1"/>
</dbReference>
<dbReference type="AlphaFoldDB" id="A0A6J4SJD3"/>
<comment type="cofactor">
    <cofactor evidence="1">
        <name>[4Fe-4S] cluster</name>
        <dbReference type="ChEBI" id="CHEBI:49883"/>
    </cofactor>
</comment>
<dbReference type="InterPro" id="IPR006638">
    <property type="entry name" value="Elp3/MiaA/NifB-like_rSAM"/>
</dbReference>
<evidence type="ECO:0000256" key="3">
    <source>
        <dbReference type="ARBA" id="ARBA00022723"/>
    </source>
</evidence>
<dbReference type="CDD" id="cd01335">
    <property type="entry name" value="Radical_SAM"/>
    <property type="match status" value="1"/>
</dbReference>
<accession>A0A6J4SJD3</accession>
<dbReference type="CDD" id="cd02068">
    <property type="entry name" value="radical_SAM_B12_BD"/>
    <property type="match status" value="1"/>
</dbReference>
<evidence type="ECO:0000256" key="4">
    <source>
        <dbReference type="ARBA" id="ARBA00023004"/>
    </source>
</evidence>
<dbReference type="Gene3D" id="3.40.50.280">
    <property type="entry name" value="Cobalamin-binding domain"/>
    <property type="match status" value="1"/>
</dbReference>
<dbReference type="PANTHER" id="PTHR43409">
    <property type="entry name" value="ANAEROBIC MAGNESIUM-PROTOPORPHYRIN IX MONOMETHYL ESTER CYCLASE-RELATED"/>
    <property type="match status" value="1"/>
</dbReference>
<dbReference type="GO" id="GO:0051536">
    <property type="term" value="F:iron-sulfur cluster binding"/>
    <property type="evidence" value="ECO:0007669"/>
    <property type="project" value="UniProtKB-KW"/>
</dbReference>
<name>A0A6J4SJD3_9ACTN</name>
<keyword evidence="4" id="KW-0408">Iron</keyword>
<dbReference type="InterPro" id="IPR006158">
    <property type="entry name" value="Cobalamin-bd"/>
</dbReference>
<dbReference type="InterPro" id="IPR058240">
    <property type="entry name" value="rSAM_sf"/>
</dbReference>
<dbReference type="Pfam" id="PF02310">
    <property type="entry name" value="B12-binding"/>
    <property type="match status" value="1"/>
</dbReference>
<dbReference type="Pfam" id="PF04055">
    <property type="entry name" value="Radical_SAM"/>
    <property type="match status" value="1"/>
</dbReference>
<reference evidence="8" key="1">
    <citation type="submission" date="2020-02" db="EMBL/GenBank/DDBJ databases">
        <authorList>
            <person name="Meier V. D."/>
        </authorList>
    </citation>
    <scope>NUCLEOTIDE SEQUENCE</scope>
    <source>
        <strain evidence="8">AVDCRST_MAG67</strain>
    </source>
</reference>
<evidence type="ECO:0000313" key="8">
    <source>
        <dbReference type="EMBL" id="CAA9497578.1"/>
    </source>
</evidence>
<dbReference type="InterPro" id="IPR051198">
    <property type="entry name" value="BchE-like"/>
</dbReference>
<dbReference type="SFLD" id="SFLDG01082">
    <property type="entry name" value="B12-binding_domain_containing"/>
    <property type="match status" value="1"/>
</dbReference>
<evidence type="ECO:0000259" key="6">
    <source>
        <dbReference type="PROSITE" id="PS51332"/>
    </source>
</evidence>
<dbReference type="EMBL" id="CADCVQ010000073">
    <property type="protein sequence ID" value="CAA9497578.1"/>
    <property type="molecule type" value="Genomic_DNA"/>
</dbReference>
<evidence type="ECO:0000256" key="2">
    <source>
        <dbReference type="ARBA" id="ARBA00022691"/>
    </source>
</evidence>
<feature type="domain" description="B12-binding" evidence="6">
    <location>
        <begin position="1"/>
        <end position="148"/>
    </location>
</feature>
<dbReference type="GO" id="GO:0046872">
    <property type="term" value="F:metal ion binding"/>
    <property type="evidence" value="ECO:0007669"/>
    <property type="project" value="UniProtKB-KW"/>
</dbReference>
<evidence type="ECO:0000256" key="5">
    <source>
        <dbReference type="ARBA" id="ARBA00023014"/>
    </source>
</evidence>
<dbReference type="SUPFAM" id="SSF102114">
    <property type="entry name" value="Radical SAM enzymes"/>
    <property type="match status" value="1"/>
</dbReference>
<dbReference type="SUPFAM" id="SSF52242">
    <property type="entry name" value="Cobalamin (vitamin B12)-binding domain"/>
    <property type="match status" value="1"/>
</dbReference>
<keyword evidence="2" id="KW-0949">S-adenosyl-L-methionine</keyword>
<dbReference type="InterPro" id="IPR036724">
    <property type="entry name" value="Cobalamin-bd_sf"/>
</dbReference>
<keyword evidence="5" id="KW-0411">Iron-sulfur</keyword>
<dbReference type="InterPro" id="IPR007197">
    <property type="entry name" value="rSAM"/>
</dbReference>